<dbReference type="Pfam" id="PF00107">
    <property type="entry name" value="ADH_zinc_N"/>
    <property type="match status" value="1"/>
</dbReference>
<evidence type="ECO:0000259" key="3">
    <source>
        <dbReference type="Pfam" id="PF08240"/>
    </source>
</evidence>
<protein>
    <submittedName>
        <fullName evidence="4">Zn-dependent alcohol dehydrogenase</fullName>
    </submittedName>
</protein>
<proteinExistence type="predicted"/>
<evidence type="ECO:0000256" key="1">
    <source>
        <dbReference type="ARBA" id="ARBA00023002"/>
    </source>
</evidence>
<sequence>MKAITYAGKEQLLLEELSVPQITTDEALVKVKYGGICGTDMMIYAGVHPRAKTSLVMGHEFSGEITKISSGTSFKIGDKVAINPIRYCNECEPCRLGNYHICENLKYIGIDLQGGFAEYAKIPIENLHILSDKVKEDEAALIEPLAVAIHTVRRSQFKVGDNVTILGAGPIGILIGIIAKISGAAEVIISDVSKYRLEVAETYGLITVNSMEMDLIEKVKMTTKGVGSDVVFEVAGNQITANQMISAIKTQGEIMVVSVYKKAPIIDLANMHFRELSLSTTRCFSPKDFEAAIKFMEEGRIDISRLISHRLPIESFKEGFELVKESKNSLKLLFEL</sequence>
<dbReference type="InterPro" id="IPR050129">
    <property type="entry name" value="Zn_alcohol_dh"/>
</dbReference>
<dbReference type="Gene3D" id="3.90.180.10">
    <property type="entry name" value="Medium-chain alcohol dehydrogenases, catalytic domain"/>
    <property type="match status" value="1"/>
</dbReference>
<dbReference type="InterPro" id="IPR036291">
    <property type="entry name" value="NAD(P)-bd_dom_sf"/>
</dbReference>
<reference evidence="4 5" key="1">
    <citation type="submission" date="2019-07" db="EMBL/GenBank/DDBJ databases">
        <title>Whole genome shotgun sequence of Oceanobacillus sojae NBRC 105379.</title>
        <authorList>
            <person name="Hosoyama A."/>
            <person name="Uohara A."/>
            <person name="Ohji S."/>
            <person name="Ichikawa N."/>
        </authorList>
    </citation>
    <scope>NUCLEOTIDE SEQUENCE [LARGE SCALE GENOMIC DNA]</scope>
    <source>
        <strain evidence="4 5">NBRC 105379</strain>
    </source>
</reference>
<feature type="domain" description="Alcohol dehydrogenase-like N-terminal" evidence="3">
    <location>
        <begin position="25"/>
        <end position="130"/>
    </location>
</feature>
<evidence type="ECO:0000259" key="2">
    <source>
        <dbReference type="Pfam" id="PF00107"/>
    </source>
</evidence>
<dbReference type="RefSeq" id="WP_147208353.1">
    <property type="nucleotide sequence ID" value="NZ_BJYM01000002.1"/>
</dbReference>
<dbReference type="GO" id="GO:0016491">
    <property type="term" value="F:oxidoreductase activity"/>
    <property type="evidence" value="ECO:0007669"/>
    <property type="project" value="UniProtKB-KW"/>
</dbReference>
<dbReference type="InterPro" id="IPR011032">
    <property type="entry name" value="GroES-like_sf"/>
</dbReference>
<dbReference type="Pfam" id="PF08240">
    <property type="entry name" value="ADH_N"/>
    <property type="match status" value="1"/>
</dbReference>
<dbReference type="OrthoDB" id="9770238at2"/>
<dbReference type="Gene3D" id="3.40.50.720">
    <property type="entry name" value="NAD(P)-binding Rossmann-like Domain"/>
    <property type="match status" value="1"/>
</dbReference>
<evidence type="ECO:0000313" key="5">
    <source>
        <dbReference type="Proteomes" id="UP000321558"/>
    </source>
</evidence>
<dbReference type="InterPro" id="IPR013149">
    <property type="entry name" value="ADH-like_C"/>
</dbReference>
<feature type="domain" description="Alcohol dehydrogenase-like C-terminal" evidence="2">
    <location>
        <begin position="170"/>
        <end position="297"/>
    </location>
</feature>
<dbReference type="PANTHER" id="PTHR43401">
    <property type="entry name" value="L-THREONINE 3-DEHYDROGENASE"/>
    <property type="match status" value="1"/>
</dbReference>
<dbReference type="SUPFAM" id="SSF51735">
    <property type="entry name" value="NAD(P)-binding Rossmann-fold domains"/>
    <property type="match status" value="1"/>
</dbReference>
<evidence type="ECO:0000313" key="4">
    <source>
        <dbReference type="EMBL" id="GEN85796.1"/>
    </source>
</evidence>
<gene>
    <name evidence="4" type="ORF">OSO01_05350</name>
</gene>
<dbReference type="EMBL" id="BJYM01000002">
    <property type="protein sequence ID" value="GEN85796.1"/>
    <property type="molecule type" value="Genomic_DNA"/>
</dbReference>
<name>A0A511ZED5_9BACI</name>
<comment type="caution">
    <text evidence="4">The sequence shown here is derived from an EMBL/GenBank/DDBJ whole genome shotgun (WGS) entry which is preliminary data.</text>
</comment>
<dbReference type="Proteomes" id="UP000321558">
    <property type="component" value="Unassembled WGS sequence"/>
</dbReference>
<dbReference type="AlphaFoldDB" id="A0A511ZED5"/>
<accession>A0A511ZED5</accession>
<dbReference type="SUPFAM" id="SSF50129">
    <property type="entry name" value="GroES-like"/>
    <property type="match status" value="1"/>
</dbReference>
<keyword evidence="1" id="KW-0560">Oxidoreductase</keyword>
<organism evidence="4 5">
    <name type="scientific">Oceanobacillus sojae</name>
    <dbReference type="NCBI Taxonomy" id="582851"/>
    <lineage>
        <taxon>Bacteria</taxon>
        <taxon>Bacillati</taxon>
        <taxon>Bacillota</taxon>
        <taxon>Bacilli</taxon>
        <taxon>Bacillales</taxon>
        <taxon>Bacillaceae</taxon>
        <taxon>Oceanobacillus</taxon>
    </lineage>
</organism>
<dbReference type="PANTHER" id="PTHR43401:SF2">
    <property type="entry name" value="L-THREONINE 3-DEHYDROGENASE"/>
    <property type="match status" value="1"/>
</dbReference>
<keyword evidence="5" id="KW-1185">Reference proteome</keyword>
<dbReference type="InterPro" id="IPR013154">
    <property type="entry name" value="ADH-like_N"/>
</dbReference>